<feature type="compositionally biased region" description="Low complexity" evidence="10">
    <location>
        <begin position="105"/>
        <end position="119"/>
    </location>
</feature>
<dbReference type="KEGG" id="tet:TTHERM_000370809"/>
<evidence type="ECO:0000313" key="12">
    <source>
        <dbReference type="EMBL" id="EWS76022.1"/>
    </source>
</evidence>
<dbReference type="Proteomes" id="UP000009168">
    <property type="component" value="Unassembled WGS sequence"/>
</dbReference>
<evidence type="ECO:0000313" key="13">
    <source>
        <dbReference type="Proteomes" id="UP000009168"/>
    </source>
</evidence>
<gene>
    <name evidence="12" type="ORF">TTHERM_000370809</name>
</gene>
<keyword evidence="13" id="KW-1185">Reference proteome</keyword>
<dbReference type="PANTHER" id="PTHR43448">
    <property type="entry name" value="PROTOHEME IX FARNESYLTRANSFERASE, MITOCHONDRIAL"/>
    <property type="match status" value="1"/>
</dbReference>
<keyword evidence="7" id="KW-0350">Heme biosynthesis</keyword>
<dbReference type="InterPro" id="IPR030470">
    <property type="entry name" value="UbiA_prenylTrfase_CS"/>
</dbReference>
<evidence type="ECO:0000256" key="8">
    <source>
        <dbReference type="ARBA" id="ARBA00023136"/>
    </source>
</evidence>
<dbReference type="GeneID" id="24438632"/>
<protein>
    <recommendedName>
        <fullName evidence="3">Protoheme IX farnesyltransferase, mitochondrial</fullName>
    </recommendedName>
    <alternativeName>
        <fullName evidence="9">Heme O synthase</fullName>
    </alternativeName>
</protein>
<dbReference type="STRING" id="312017.W7XEC6"/>
<dbReference type="AlphaFoldDB" id="W7XEC6"/>
<evidence type="ECO:0000256" key="2">
    <source>
        <dbReference type="ARBA" id="ARBA00005985"/>
    </source>
</evidence>
<dbReference type="InterPro" id="IPR044878">
    <property type="entry name" value="UbiA_sf"/>
</dbReference>
<comment type="subcellular location">
    <subcellularLocation>
        <location evidence="1">Membrane</location>
        <topology evidence="1">Multi-pass membrane protein</topology>
    </subcellularLocation>
</comment>
<feature type="transmembrane region" description="Helical" evidence="11">
    <location>
        <begin position="312"/>
        <end position="336"/>
    </location>
</feature>
<keyword evidence="5 11" id="KW-0812">Transmembrane</keyword>
<feature type="transmembrane region" description="Helical" evidence="11">
    <location>
        <begin position="377"/>
        <end position="397"/>
    </location>
</feature>
<evidence type="ECO:0000256" key="9">
    <source>
        <dbReference type="ARBA" id="ARBA00030253"/>
    </source>
</evidence>
<evidence type="ECO:0000256" key="11">
    <source>
        <dbReference type="SAM" id="Phobius"/>
    </source>
</evidence>
<feature type="transmembrane region" description="Helical" evidence="11">
    <location>
        <begin position="417"/>
        <end position="434"/>
    </location>
</feature>
<dbReference type="RefSeq" id="XP_012651460.1">
    <property type="nucleotide sequence ID" value="XM_012796006.1"/>
</dbReference>
<dbReference type="Pfam" id="PF01040">
    <property type="entry name" value="UbiA"/>
    <property type="match status" value="1"/>
</dbReference>
<accession>W7XEC6</accession>
<dbReference type="GO" id="GO:0016020">
    <property type="term" value="C:membrane"/>
    <property type="evidence" value="ECO:0007669"/>
    <property type="project" value="UniProtKB-SubCell"/>
</dbReference>
<dbReference type="InterPro" id="IPR000537">
    <property type="entry name" value="UbiA_prenyltransferase"/>
</dbReference>
<proteinExistence type="inferred from homology"/>
<dbReference type="InParanoid" id="W7XEC6"/>
<keyword evidence="4" id="KW-0808">Transferase</keyword>
<dbReference type="CDD" id="cd13957">
    <property type="entry name" value="PT_UbiA_Cox10"/>
    <property type="match status" value="1"/>
</dbReference>
<dbReference type="FunCoup" id="W7XEC6">
    <property type="interactions" value="102"/>
</dbReference>
<evidence type="ECO:0000256" key="6">
    <source>
        <dbReference type="ARBA" id="ARBA00022989"/>
    </source>
</evidence>
<dbReference type="PROSITE" id="PS00943">
    <property type="entry name" value="UBIA"/>
    <property type="match status" value="1"/>
</dbReference>
<name>W7XEC6_TETTS</name>
<feature type="region of interest" description="Disordered" evidence="10">
    <location>
        <begin position="105"/>
        <end position="147"/>
    </location>
</feature>
<dbReference type="GO" id="GO:0006784">
    <property type="term" value="P:heme A biosynthetic process"/>
    <property type="evidence" value="ECO:0007669"/>
    <property type="project" value="TreeGrafter"/>
</dbReference>
<reference evidence="13" key="1">
    <citation type="journal article" date="2006" name="PLoS Biol.">
        <title>Macronuclear genome sequence of the ciliate Tetrahymena thermophila, a model eukaryote.</title>
        <authorList>
            <person name="Eisen J.A."/>
            <person name="Coyne R.S."/>
            <person name="Wu M."/>
            <person name="Wu D."/>
            <person name="Thiagarajan M."/>
            <person name="Wortman J.R."/>
            <person name="Badger J.H."/>
            <person name="Ren Q."/>
            <person name="Amedeo P."/>
            <person name="Jones K.M."/>
            <person name="Tallon L.J."/>
            <person name="Delcher A.L."/>
            <person name="Salzberg S.L."/>
            <person name="Silva J.C."/>
            <person name="Haas B.J."/>
            <person name="Majoros W.H."/>
            <person name="Farzad M."/>
            <person name="Carlton J.M."/>
            <person name="Smith R.K. Jr."/>
            <person name="Garg J."/>
            <person name="Pearlman R.E."/>
            <person name="Karrer K.M."/>
            <person name="Sun L."/>
            <person name="Manning G."/>
            <person name="Elde N.C."/>
            <person name="Turkewitz A.P."/>
            <person name="Asai D.J."/>
            <person name="Wilkes D.E."/>
            <person name="Wang Y."/>
            <person name="Cai H."/>
            <person name="Collins K."/>
            <person name="Stewart B.A."/>
            <person name="Lee S.R."/>
            <person name="Wilamowska K."/>
            <person name="Weinberg Z."/>
            <person name="Ruzzo W.L."/>
            <person name="Wloga D."/>
            <person name="Gaertig J."/>
            <person name="Frankel J."/>
            <person name="Tsao C.-C."/>
            <person name="Gorovsky M.A."/>
            <person name="Keeling P.J."/>
            <person name="Waller R.F."/>
            <person name="Patron N.J."/>
            <person name="Cherry J.M."/>
            <person name="Stover N.A."/>
            <person name="Krieger C.J."/>
            <person name="del Toro C."/>
            <person name="Ryder H.F."/>
            <person name="Williamson S.C."/>
            <person name="Barbeau R.A."/>
            <person name="Hamilton E.P."/>
            <person name="Orias E."/>
        </authorList>
    </citation>
    <scope>NUCLEOTIDE SEQUENCE [LARGE SCALE GENOMIC DNA]</scope>
    <source>
        <strain evidence="13">SB210</strain>
    </source>
</reference>
<comment type="similarity">
    <text evidence="2">Belongs to the UbiA prenyltransferase family.</text>
</comment>
<dbReference type="GO" id="GO:0005739">
    <property type="term" value="C:mitochondrion"/>
    <property type="evidence" value="ECO:0007669"/>
    <property type="project" value="TreeGrafter"/>
</dbReference>
<dbReference type="GO" id="GO:0008495">
    <property type="term" value="F:protoheme IX farnesyltransferase activity"/>
    <property type="evidence" value="ECO:0007669"/>
    <property type="project" value="InterPro"/>
</dbReference>
<evidence type="ECO:0000256" key="7">
    <source>
        <dbReference type="ARBA" id="ARBA00023133"/>
    </source>
</evidence>
<dbReference type="OrthoDB" id="5211at2759"/>
<keyword evidence="6 11" id="KW-1133">Transmembrane helix</keyword>
<dbReference type="PANTHER" id="PTHR43448:SF2">
    <property type="entry name" value="PROTOHEME IX FARNESYLTRANSFERASE, MITOCHONDRIAL"/>
    <property type="match status" value="1"/>
</dbReference>
<evidence type="ECO:0000256" key="3">
    <source>
        <dbReference type="ARBA" id="ARBA00016335"/>
    </source>
</evidence>
<dbReference type="EMBL" id="GG662821">
    <property type="protein sequence ID" value="EWS76022.1"/>
    <property type="molecule type" value="Genomic_DNA"/>
</dbReference>
<feature type="compositionally biased region" description="Polar residues" evidence="10">
    <location>
        <begin position="127"/>
        <end position="147"/>
    </location>
</feature>
<feature type="transmembrane region" description="Helical" evidence="11">
    <location>
        <begin position="348"/>
        <end position="371"/>
    </location>
</feature>
<feature type="transmembrane region" description="Helical" evidence="11">
    <location>
        <begin position="481"/>
        <end position="502"/>
    </location>
</feature>
<dbReference type="InterPro" id="IPR006369">
    <property type="entry name" value="Protohaem_IX_farnesylTrfase"/>
</dbReference>
<evidence type="ECO:0000256" key="10">
    <source>
        <dbReference type="SAM" id="MobiDB-lite"/>
    </source>
</evidence>
<evidence type="ECO:0000256" key="4">
    <source>
        <dbReference type="ARBA" id="ARBA00022679"/>
    </source>
</evidence>
<evidence type="ECO:0000256" key="5">
    <source>
        <dbReference type="ARBA" id="ARBA00022692"/>
    </source>
</evidence>
<organism evidence="12 13">
    <name type="scientific">Tetrahymena thermophila (strain SB210)</name>
    <dbReference type="NCBI Taxonomy" id="312017"/>
    <lineage>
        <taxon>Eukaryota</taxon>
        <taxon>Sar</taxon>
        <taxon>Alveolata</taxon>
        <taxon>Ciliophora</taxon>
        <taxon>Intramacronucleata</taxon>
        <taxon>Oligohymenophorea</taxon>
        <taxon>Hymenostomatida</taxon>
        <taxon>Tetrahymenina</taxon>
        <taxon>Tetrahymenidae</taxon>
        <taxon>Tetrahymena</taxon>
    </lineage>
</organism>
<keyword evidence="8 11" id="KW-0472">Membrane</keyword>
<evidence type="ECO:0000256" key="1">
    <source>
        <dbReference type="ARBA" id="ARBA00004141"/>
    </source>
</evidence>
<dbReference type="Gene3D" id="1.10.357.140">
    <property type="entry name" value="UbiA prenyltransferase"/>
    <property type="match status" value="1"/>
</dbReference>
<sequence length="565" mass="65109">MNKLAYSNKASLYDCLKVLNKNSLCGLANLRNFNQLSMKSSYFYGYCHSNWRSKQEQIPKYQFSIKNSNVSHNFNQFEDQGIAANYSDDVLRQTQCFSVSNLNSSGYNSGSSQNSNTSSKLQKDSKNYQQESLQKMQSSSEKNKIENQSFTNQDKKLLKEELQACGIQHNNESILNSSQTIGIKNETNQNPQQQQQLGSQQPNEQTELGKEIQKKFTFNDFCELTKFRLSVTNTLVALPTYLYLVESVTFELIPLAIATQLMAMSSQTTNQIKEQEFDKLMTRTQRRPLPNKLISNRMAKILAASLYCASNAIFYTCFPLQTLFVANSIFFSYIYLYTPMKRYSTFNTTIGAIVGALTPYIGYTAAGGSIYDLYPAYYSIYMIFWQYQHFYGISWIYKNDYKKAGYKMCDNKQEAMFYMSTSFLMTLAANFALFCTNPVYPYLTSVYTATMATTYIFSFAKPAYKFYQEPNIQNAKALKNSSYIHLSILFLIITIDICLRIYKNKCKVALESQSEPQQHKKLEDKWVIGYIHKLLFENQIPSQNISKQNTQTTESTQQNIQNHKQ</sequence>